<reference evidence="3" key="1">
    <citation type="journal article" date="2020" name="mSystems">
        <title>Genome- and Community-Level Interaction Insights into Carbon Utilization and Element Cycling Functions of Hydrothermarchaeota in Hydrothermal Sediment.</title>
        <authorList>
            <person name="Zhou Z."/>
            <person name="Liu Y."/>
            <person name="Xu W."/>
            <person name="Pan J."/>
            <person name="Luo Z.H."/>
            <person name="Li M."/>
        </authorList>
    </citation>
    <scope>NUCLEOTIDE SEQUENCE [LARGE SCALE GENOMIC DNA]</scope>
    <source>
        <strain evidence="3">SpSt-1259</strain>
    </source>
</reference>
<sequence length="252" mass="29080">MGNIDLLKEIGTVDYIVHAAWNFSEDLVENIEENLIGTEALCRWGIASGVKRLVFYSSSVIYGVPTFHPISEDHPLLIEKSRAPVHALMKLYVEKLLMYYHHQKQLPVTIFRIWWAFSNERAPGKTYREILSKIKKEDKVLLPSDSGGSIVYTDDLSIATEKSFELDKNLGEVFNISSFYLSWKDVLKKIAERYGSRAEIIEVETEWKGPAFLEGKWLLDDTKLRKVLGITVDMKDREEKFIDVSLKMMEKL</sequence>
<feature type="domain" description="NAD-dependent epimerase/dehydratase" evidence="2">
    <location>
        <begin position="6"/>
        <end position="166"/>
    </location>
</feature>
<organism evidence="3">
    <name type="scientific">Fervidicoccus fontis</name>
    <dbReference type="NCBI Taxonomy" id="683846"/>
    <lineage>
        <taxon>Archaea</taxon>
        <taxon>Thermoproteota</taxon>
        <taxon>Thermoprotei</taxon>
        <taxon>Fervidicoccales</taxon>
        <taxon>Fervidicoccaceae</taxon>
        <taxon>Fervidicoccus</taxon>
    </lineage>
</organism>
<protein>
    <submittedName>
        <fullName evidence="3">NAD(P)-dependent oxidoreductase</fullName>
    </submittedName>
</protein>
<proteinExistence type="inferred from homology"/>
<evidence type="ECO:0000259" key="2">
    <source>
        <dbReference type="Pfam" id="PF01370"/>
    </source>
</evidence>
<dbReference type="InterPro" id="IPR036291">
    <property type="entry name" value="NAD(P)-bd_dom_sf"/>
</dbReference>
<dbReference type="SUPFAM" id="SSF51735">
    <property type="entry name" value="NAD(P)-binding Rossmann-fold domains"/>
    <property type="match status" value="1"/>
</dbReference>
<name>A0A7C2YSR7_9CREN</name>
<comment type="caution">
    <text evidence="3">The sequence shown here is derived from an EMBL/GenBank/DDBJ whole genome shotgun (WGS) entry which is preliminary data.</text>
</comment>
<dbReference type="InterPro" id="IPR001509">
    <property type="entry name" value="Epimerase_deHydtase"/>
</dbReference>
<evidence type="ECO:0000256" key="1">
    <source>
        <dbReference type="ARBA" id="ARBA00007637"/>
    </source>
</evidence>
<dbReference type="Proteomes" id="UP000885664">
    <property type="component" value="Unassembled WGS sequence"/>
</dbReference>
<dbReference type="PANTHER" id="PTHR43000">
    <property type="entry name" value="DTDP-D-GLUCOSE 4,6-DEHYDRATASE-RELATED"/>
    <property type="match status" value="1"/>
</dbReference>
<dbReference type="AlphaFoldDB" id="A0A7C2YSR7"/>
<gene>
    <name evidence="3" type="ORF">ENO36_04295</name>
</gene>
<dbReference type="Pfam" id="PF01370">
    <property type="entry name" value="Epimerase"/>
    <property type="match status" value="1"/>
</dbReference>
<comment type="similarity">
    <text evidence="1">Belongs to the NAD(P)-dependent epimerase/dehydratase family.</text>
</comment>
<dbReference type="EMBL" id="DSFE01000094">
    <property type="protein sequence ID" value="HEU98054.1"/>
    <property type="molecule type" value="Genomic_DNA"/>
</dbReference>
<dbReference type="Gene3D" id="3.40.50.720">
    <property type="entry name" value="NAD(P)-binding Rossmann-like Domain"/>
    <property type="match status" value="1"/>
</dbReference>
<evidence type="ECO:0000313" key="3">
    <source>
        <dbReference type="EMBL" id="HEU98054.1"/>
    </source>
</evidence>
<dbReference type="CDD" id="cd08946">
    <property type="entry name" value="SDR_e"/>
    <property type="match status" value="1"/>
</dbReference>
<accession>A0A7C2YSR7</accession>